<keyword evidence="4" id="KW-1185">Reference proteome</keyword>
<dbReference type="PANTHER" id="PTHR12042:SF21">
    <property type="entry name" value="ALPHA1,4-GALACTOSYLTRANSFERASE 1-RELATED"/>
    <property type="match status" value="1"/>
</dbReference>
<dbReference type="EMBL" id="CP040449">
    <property type="protein sequence ID" value="QFI55647.1"/>
    <property type="molecule type" value="Genomic_DNA"/>
</dbReference>
<dbReference type="Gene3D" id="3.90.550.20">
    <property type="match status" value="1"/>
</dbReference>
<gene>
    <name evidence="3" type="ORF">FE240_13670</name>
</gene>
<organism evidence="3 4">
    <name type="scientific">Aeromonas simiae</name>
    <dbReference type="NCBI Taxonomy" id="218936"/>
    <lineage>
        <taxon>Bacteria</taxon>
        <taxon>Pseudomonadati</taxon>
        <taxon>Pseudomonadota</taxon>
        <taxon>Gammaproteobacteria</taxon>
        <taxon>Aeromonadales</taxon>
        <taxon>Aeromonadaceae</taxon>
        <taxon>Aeromonas</taxon>
    </lineage>
</organism>
<feature type="domain" description="Alpha 1,4-glycosyltransferase" evidence="2">
    <location>
        <begin position="107"/>
        <end position="181"/>
    </location>
</feature>
<dbReference type="InterPro" id="IPR007652">
    <property type="entry name" value="A1-4-GlycosylTfrase_dom"/>
</dbReference>
<dbReference type="GO" id="GO:0006688">
    <property type="term" value="P:glycosphingolipid biosynthetic process"/>
    <property type="evidence" value="ECO:0007669"/>
    <property type="project" value="TreeGrafter"/>
</dbReference>
<name>A0A5J6WZY3_9GAMM</name>
<dbReference type="GO" id="GO:0016020">
    <property type="term" value="C:membrane"/>
    <property type="evidence" value="ECO:0007669"/>
    <property type="project" value="GOC"/>
</dbReference>
<dbReference type="Pfam" id="PF04572">
    <property type="entry name" value="Gb3_synth"/>
    <property type="match status" value="1"/>
</dbReference>
<accession>A0A5J6WZY3</accession>
<dbReference type="KEGG" id="asim:FE240_13670"/>
<reference evidence="3 4" key="1">
    <citation type="submission" date="2019-05" db="EMBL/GenBank/DDBJ databases">
        <title>OXA-830, a novel chromosomally encoded expanded-spectrum class D beta-lactamase in Aeromonas simiae.</title>
        <authorList>
            <person name="Zhou W."/>
            <person name="Chen Q."/>
        </authorList>
    </citation>
    <scope>NUCLEOTIDE SEQUENCE [LARGE SCALE GENOMIC DNA]</scope>
    <source>
        <strain evidence="3 4">A6</strain>
    </source>
</reference>
<evidence type="ECO:0000256" key="1">
    <source>
        <dbReference type="ARBA" id="ARBA00022679"/>
    </source>
</evidence>
<evidence type="ECO:0000313" key="3">
    <source>
        <dbReference type="EMBL" id="QFI55647.1"/>
    </source>
</evidence>
<sequence length="250" mass="28502">MQKSFLILMKSVCLLREGKKAVLLPFQTFSDIFRYKLLAKEPGWWFDTDVFCLKSADDFDSLGEKSNGITVGYQSNSVINGAVIYIKQCSIAISLYEKARAKGLDIKWGDIGPTLITEYIEENKKHASILEKDIFYPIPFNWVERSNLIFDPSNAQSCIEKTKDAYCIHLWNEAINRKRIPKELYPPIGSYLHSLFTTVGESVTPSASISIDTINNLDAFFSIRKSEHKIINFYRNARKIPSILKAALKN</sequence>
<evidence type="ECO:0000313" key="4">
    <source>
        <dbReference type="Proteomes" id="UP000594034"/>
    </source>
</evidence>
<keyword evidence="1" id="KW-0808">Transferase</keyword>
<dbReference type="AlphaFoldDB" id="A0A5J6WZY3"/>
<evidence type="ECO:0000259" key="2">
    <source>
        <dbReference type="Pfam" id="PF04572"/>
    </source>
</evidence>
<protein>
    <recommendedName>
        <fullName evidence="2">Alpha 1,4-glycosyltransferase domain-containing protein</fullName>
    </recommendedName>
</protein>
<dbReference type="SUPFAM" id="SSF53448">
    <property type="entry name" value="Nucleotide-diphospho-sugar transferases"/>
    <property type="match status" value="1"/>
</dbReference>
<dbReference type="RefSeq" id="WP_193001691.1">
    <property type="nucleotide sequence ID" value="NZ_CP040449.1"/>
</dbReference>
<dbReference type="PANTHER" id="PTHR12042">
    <property type="entry name" value="LACTOSYLCERAMIDE 4-ALPHA-GALACTOSYLTRANSFERASE ALPHA- 1,4-GALACTOSYLTRANSFERASE"/>
    <property type="match status" value="1"/>
</dbReference>
<dbReference type="Proteomes" id="UP000594034">
    <property type="component" value="Chromosome"/>
</dbReference>
<proteinExistence type="predicted"/>
<dbReference type="InterPro" id="IPR029044">
    <property type="entry name" value="Nucleotide-diphossugar_trans"/>
</dbReference>
<dbReference type="GO" id="GO:0016758">
    <property type="term" value="F:hexosyltransferase activity"/>
    <property type="evidence" value="ECO:0007669"/>
    <property type="project" value="TreeGrafter"/>
</dbReference>
<dbReference type="InterPro" id="IPR051981">
    <property type="entry name" value="Glycosyltransf_32"/>
</dbReference>